<dbReference type="InterPro" id="IPR041121">
    <property type="entry name" value="SDH_C"/>
</dbReference>
<dbReference type="GO" id="GO:0019632">
    <property type="term" value="P:shikimate metabolic process"/>
    <property type="evidence" value="ECO:0007669"/>
    <property type="project" value="TreeGrafter"/>
</dbReference>
<dbReference type="GO" id="GO:0004764">
    <property type="term" value="F:shikimate 3-dehydrogenase (NADP+) activity"/>
    <property type="evidence" value="ECO:0007669"/>
    <property type="project" value="InterPro"/>
</dbReference>
<evidence type="ECO:0000256" key="1">
    <source>
        <dbReference type="ARBA" id="ARBA00004871"/>
    </source>
</evidence>
<dbReference type="GO" id="GO:0050661">
    <property type="term" value="F:NADP binding"/>
    <property type="evidence" value="ECO:0007669"/>
    <property type="project" value="TreeGrafter"/>
</dbReference>
<keyword evidence="7" id="KW-1185">Reference proteome</keyword>
<dbReference type="Proteomes" id="UP000551327">
    <property type="component" value="Unassembled WGS sequence"/>
</dbReference>
<dbReference type="CDD" id="cd01065">
    <property type="entry name" value="NAD_bind_Shikimate_DH"/>
    <property type="match status" value="1"/>
</dbReference>
<evidence type="ECO:0000313" key="7">
    <source>
        <dbReference type="Proteomes" id="UP000551327"/>
    </source>
</evidence>
<dbReference type="PANTHER" id="PTHR21089:SF1">
    <property type="entry name" value="BIFUNCTIONAL 3-DEHYDROQUINATE DEHYDRATASE_SHIKIMATE DEHYDROGENASE, CHLOROPLASTIC"/>
    <property type="match status" value="1"/>
</dbReference>
<protein>
    <submittedName>
        <fullName evidence="6">Shikimate dehydrogenase</fullName>
    </submittedName>
</protein>
<dbReference type="SUPFAM" id="SSF53223">
    <property type="entry name" value="Aminoacid dehydrogenase-like, N-terminal domain"/>
    <property type="match status" value="1"/>
</dbReference>
<evidence type="ECO:0000256" key="2">
    <source>
        <dbReference type="ARBA" id="ARBA00023002"/>
    </source>
</evidence>
<name>A0A7X1FXW2_9SPHN</name>
<dbReference type="InterPro" id="IPR046346">
    <property type="entry name" value="Aminoacid_DH-like_N_sf"/>
</dbReference>
<evidence type="ECO:0000259" key="4">
    <source>
        <dbReference type="Pfam" id="PF08501"/>
    </source>
</evidence>
<dbReference type="InterPro" id="IPR022893">
    <property type="entry name" value="Shikimate_DH_fam"/>
</dbReference>
<keyword evidence="3" id="KW-0057">Aromatic amino acid biosynthesis</keyword>
<dbReference type="GO" id="GO:0009073">
    <property type="term" value="P:aromatic amino acid family biosynthetic process"/>
    <property type="evidence" value="ECO:0007669"/>
    <property type="project" value="UniProtKB-KW"/>
</dbReference>
<comment type="pathway">
    <text evidence="1">Metabolic intermediate biosynthesis; chorismate biosynthesis; chorismate from D-erythrose 4-phosphate and phosphoenolpyruvate: step 4/7.</text>
</comment>
<proteinExistence type="predicted"/>
<dbReference type="PANTHER" id="PTHR21089">
    <property type="entry name" value="SHIKIMATE DEHYDROGENASE"/>
    <property type="match status" value="1"/>
</dbReference>
<evidence type="ECO:0000256" key="3">
    <source>
        <dbReference type="ARBA" id="ARBA00023141"/>
    </source>
</evidence>
<dbReference type="EMBL" id="JACLAX010000006">
    <property type="protein sequence ID" value="MBC2669019.1"/>
    <property type="molecule type" value="Genomic_DNA"/>
</dbReference>
<dbReference type="InterPro" id="IPR036291">
    <property type="entry name" value="NAD(P)-bd_dom_sf"/>
</dbReference>
<dbReference type="SUPFAM" id="SSF51735">
    <property type="entry name" value="NAD(P)-binding Rossmann-fold domains"/>
    <property type="match status" value="1"/>
</dbReference>
<dbReference type="NCBIfam" id="NF009201">
    <property type="entry name" value="PRK12549.1"/>
    <property type="match status" value="1"/>
</dbReference>
<dbReference type="AlphaFoldDB" id="A0A7X1FXW2"/>
<keyword evidence="2" id="KW-0560">Oxidoreductase</keyword>
<sequence length="306" mass="32641">MDGSAVLTSALRSTGIRAGRILTGLLGRGILESRTPWLQEQEAEAHGLRMVYSLFDFTDRGWRDEDLEEVVAAAQRLGFAGLNVTFPFKQAVIPLLDGLSEAAAGIRAVNTIVFVDGKRIGHNTDVTGFAAGFRLGFGGERPGRVLQLGCGGAGSATAHALLGLLGADRLVLYDPDPARLEGLRSQLAERYGADRLGVARDPVAAARDADGLLNASPVGMTKLPGMPIPAAAIESRHWVADIIYFPLETALLAEARRKGCRTLDGSGMAVHQAIDAFAIFTGRDPDHERMRASFFAYEMTPADALD</sequence>
<dbReference type="GO" id="GO:0005829">
    <property type="term" value="C:cytosol"/>
    <property type="evidence" value="ECO:0007669"/>
    <property type="project" value="TreeGrafter"/>
</dbReference>
<accession>A0A7X1FXW2</accession>
<evidence type="ECO:0000313" key="6">
    <source>
        <dbReference type="EMBL" id="MBC2669019.1"/>
    </source>
</evidence>
<dbReference type="Pfam" id="PF08501">
    <property type="entry name" value="Shikimate_dh_N"/>
    <property type="match status" value="1"/>
</dbReference>
<reference evidence="6 7" key="1">
    <citation type="submission" date="2020-08" db="EMBL/GenBank/DDBJ databases">
        <title>The genome sequence of type strain Novosphingobium piscinae KCTC 42194.</title>
        <authorList>
            <person name="Liu Y."/>
        </authorList>
    </citation>
    <scope>NUCLEOTIDE SEQUENCE [LARGE SCALE GENOMIC DNA]</scope>
    <source>
        <strain evidence="6 7">KCTC 42194</strain>
    </source>
</reference>
<feature type="domain" description="Shikimate dehydrogenase substrate binding N-terminal" evidence="4">
    <location>
        <begin position="25"/>
        <end position="112"/>
    </location>
</feature>
<dbReference type="Gene3D" id="3.40.50.10860">
    <property type="entry name" value="Leucine Dehydrogenase, chain A, domain 1"/>
    <property type="match status" value="1"/>
</dbReference>
<dbReference type="Pfam" id="PF18317">
    <property type="entry name" value="SDH_C"/>
    <property type="match status" value="1"/>
</dbReference>
<keyword evidence="3" id="KW-0028">Amino-acid biosynthesis</keyword>
<organism evidence="6 7">
    <name type="scientific">Novosphingobium piscinae</name>
    <dbReference type="NCBI Taxonomy" id="1507448"/>
    <lineage>
        <taxon>Bacteria</taxon>
        <taxon>Pseudomonadati</taxon>
        <taxon>Pseudomonadota</taxon>
        <taxon>Alphaproteobacteria</taxon>
        <taxon>Sphingomonadales</taxon>
        <taxon>Sphingomonadaceae</taxon>
        <taxon>Novosphingobium</taxon>
    </lineage>
</organism>
<comment type="caution">
    <text evidence="6">The sequence shown here is derived from an EMBL/GenBank/DDBJ whole genome shotgun (WGS) entry which is preliminary data.</text>
</comment>
<evidence type="ECO:0000259" key="5">
    <source>
        <dbReference type="Pfam" id="PF18317"/>
    </source>
</evidence>
<feature type="domain" description="SDH C-terminal" evidence="5">
    <location>
        <begin position="265"/>
        <end position="292"/>
    </location>
</feature>
<gene>
    <name evidence="6" type="ORF">H7F53_07675</name>
</gene>
<dbReference type="InterPro" id="IPR013708">
    <property type="entry name" value="Shikimate_DH-bd_N"/>
</dbReference>
<dbReference type="Gene3D" id="3.40.50.720">
    <property type="entry name" value="NAD(P)-binding Rossmann-like Domain"/>
    <property type="match status" value="1"/>
</dbReference>
<dbReference type="GO" id="GO:0009423">
    <property type="term" value="P:chorismate biosynthetic process"/>
    <property type="evidence" value="ECO:0007669"/>
    <property type="project" value="TreeGrafter"/>
</dbReference>